<accession>A0AAD5LWU7</accession>
<organism evidence="3 4">
    <name type="scientific">Pythium insidiosum</name>
    <name type="common">Pythiosis disease agent</name>
    <dbReference type="NCBI Taxonomy" id="114742"/>
    <lineage>
        <taxon>Eukaryota</taxon>
        <taxon>Sar</taxon>
        <taxon>Stramenopiles</taxon>
        <taxon>Oomycota</taxon>
        <taxon>Peronosporomycetes</taxon>
        <taxon>Pythiales</taxon>
        <taxon>Pythiaceae</taxon>
        <taxon>Pythium</taxon>
    </lineage>
</organism>
<gene>
    <name evidence="3" type="ORF">P43SY_006216</name>
</gene>
<comment type="caution">
    <text evidence="3">The sequence shown here is derived from an EMBL/GenBank/DDBJ whole genome shotgun (WGS) entry which is preliminary data.</text>
</comment>
<evidence type="ECO:0000259" key="2">
    <source>
        <dbReference type="Pfam" id="PF10660"/>
    </source>
</evidence>
<dbReference type="Proteomes" id="UP001209570">
    <property type="component" value="Unassembled WGS sequence"/>
</dbReference>
<dbReference type="InterPro" id="IPR019610">
    <property type="entry name" value="FeS-contain_mitoNEET_N"/>
</dbReference>
<keyword evidence="1" id="KW-1133">Transmembrane helix</keyword>
<dbReference type="GO" id="GO:0051537">
    <property type="term" value="F:2 iron, 2 sulfur cluster binding"/>
    <property type="evidence" value="ECO:0007669"/>
    <property type="project" value="InterPro"/>
</dbReference>
<evidence type="ECO:0000313" key="3">
    <source>
        <dbReference type="EMBL" id="KAJ0396173.1"/>
    </source>
</evidence>
<keyword evidence="1" id="KW-0812">Transmembrane</keyword>
<sequence>MWLRRRRRGLRDKLRAATTRLMDALDDVCGVGRDRNDDGKRVLRHVRRVLRHDVPRYFQRMPVPTSYSAIATMPLRDWFYLSPLLLVLAVLSFYSRYLPVVVVFLVWVVNA</sequence>
<proteinExistence type="predicted"/>
<feature type="domain" description="Iron sulphur" evidence="2">
    <location>
        <begin position="46"/>
        <end position="100"/>
    </location>
</feature>
<dbReference type="AlphaFoldDB" id="A0AAD5LWU7"/>
<name>A0AAD5LWU7_PYTIN</name>
<evidence type="ECO:0000313" key="4">
    <source>
        <dbReference type="Proteomes" id="UP001209570"/>
    </source>
</evidence>
<protein>
    <recommendedName>
        <fullName evidence="2">Iron sulphur domain-containing protein</fullName>
    </recommendedName>
</protein>
<keyword evidence="1" id="KW-0472">Membrane</keyword>
<reference evidence="3" key="1">
    <citation type="submission" date="2021-12" db="EMBL/GenBank/DDBJ databases">
        <title>Prjna785345.</title>
        <authorList>
            <person name="Rujirawat T."/>
            <person name="Krajaejun T."/>
        </authorList>
    </citation>
    <scope>NUCLEOTIDE SEQUENCE</scope>
    <source>
        <strain evidence="3">Pi057C3</strain>
    </source>
</reference>
<keyword evidence="4" id="KW-1185">Reference proteome</keyword>
<feature type="transmembrane region" description="Helical" evidence="1">
    <location>
        <begin position="84"/>
        <end position="109"/>
    </location>
</feature>
<dbReference type="Pfam" id="PF10660">
    <property type="entry name" value="MitoNEET_N"/>
    <property type="match status" value="1"/>
</dbReference>
<dbReference type="EMBL" id="JAKCXM010000307">
    <property type="protein sequence ID" value="KAJ0396173.1"/>
    <property type="molecule type" value="Genomic_DNA"/>
</dbReference>
<evidence type="ECO:0000256" key="1">
    <source>
        <dbReference type="SAM" id="Phobius"/>
    </source>
</evidence>